<comment type="similarity">
    <text evidence="1">Belongs to the bacterial solute-binding protein 9 family.</text>
</comment>
<dbReference type="PRINTS" id="PR00691">
    <property type="entry name" value="ADHESINB"/>
</dbReference>
<evidence type="ECO:0000313" key="4">
    <source>
        <dbReference type="EMBL" id="AEJ60914.1"/>
    </source>
</evidence>
<keyword evidence="3" id="KW-0732">Signal</keyword>
<dbReference type="GO" id="GO:0030001">
    <property type="term" value="P:metal ion transport"/>
    <property type="evidence" value="ECO:0007669"/>
    <property type="project" value="InterPro"/>
</dbReference>
<dbReference type="STRING" id="869211.Spith_0634"/>
<dbReference type="PANTHER" id="PTHR42953:SF3">
    <property type="entry name" value="HIGH-AFFINITY ZINC UPTAKE SYSTEM PROTEIN ZNUA"/>
    <property type="match status" value="1"/>
</dbReference>
<evidence type="ECO:0000256" key="2">
    <source>
        <dbReference type="ARBA" id="ARBA00022448"/>
    </source>
</evidence>
<evidence type="ECO:0000313" key="5">
    <source>
        <dbReference type="Proteomes" id="UP000007254"/>
    </source>
</evidence>
<dbReference type="GO" id="GO:0046872">
    <property type="term" value="F:metal ion binding"/>
    <property type="evidence" value="ECO:0007669"/>
    <property type="project" value="InterPro"/>
</dbReference>
<dbReference type="KEGG" id="stq:Spith_0634"/>
<dbReference type="Proteomes" id="UP000007254">
    <property type="component" value="Chromosome"/>
</dbReference>
<keyword evidence="5" id="KW-1185">Reference proteome</keyword>
<sequence>MNRRLFGLLFIAVLLLAGCERGKESGADDRSTVRVAVSLFPYYDLARRVGGDAVEVHLLLPWGASPHGYEPTPRDIQVVQSAQYVIYTSDELEPWMGRLTRGLPDEVKVLTLEDVAGRGLHPHEEEHAGEDDHEASEGNHHAPHLWLDPLTLAALARAYAEELVQAVPDREEEIRSRLSAYLEGLEVLDRRMEELVDAAPRRTVVFAGHRMLDAWAARYGVQVIYPFESASPSAEVLPRQVREVLGHVLEEEDAPGVLYEAVSEVRLGGFLEAEGIAVYPFYGLHTLPKEMADEGYGYVEVWEMNLASLRKVLYGATD</sequence>
<dbReference type="Gene3D" id="3.40.50.1980">
    <property type="entry name" value="Nitrogenase molybdenum iron protein domain"/>
    <property type="match status" value="2"/>
</dbReference>
<dbReference type="SUPFAM" id="SSF53807">
    <property type="entry name" value="Helical backbone' metal receptor"/>
    <property type="match status" value="1"/>
</dbReference>
<dbReference type="RefSeq" id="WP_014624294.1">
    <property type="nucleotide sequence ID" value="NC_017583.1"/>
</dbReference>
<dbReference type="HOGENOM" id="CLU_016838_1_0_12"/>
<organism evidence="4 5">
    <name type="scientific">Winmispira thermophila (strain ATCC 700085 / DSM 6578 / Z-1203)</name>
    <name type="common">Spirochaeta thermophila</name>
    <dbReference type="NCBI Taxonomy" id="869211"/>
    <lineage>
        <taxon>Bacteria</taxon>
        <taxon>Pseudomonadati</taxon>
        <taxon>Spirochaetota</taxon>
        <taxon>Spirochaetia</taxon>
        <taxon>Winmispirales</taxon>
        <taxon>Winmispiraceae</taxon>
        <taxon>Winmispira</taxon>
    </lineage>
</organism>
<dbReference type="InterPro" id="IPR006129">
    <property type="entry name" value="AdhesinB"/>
</dbReference>
<dbReference type="GO" id="GO:0007155">
    <property type="term" value="P:cell adhesion"/>
    <property type="evidence" value="ECO:0007669"/>
    <property type="project" value="InterPro"/>
</dbReference>
<keyword evidence="2" id="KW-0813">Transport</keyword>
<evidence type="ECO:0000256" key="3">
    <source>
        <dbReference type="ARBA" id="ARBA00022729"/>
    </source>
</evidence>
<proteinExistence type="inferred from homology"/>
<dbReference type="InterPro" id="IPR006127">
    <property type="entry name" value="ZnuA-like"/>
</dbReference>
<dbReference type="AlphaFoldDB" id="G0GA78"/>
<evidence type="ECO:0000256" key="1">
    <source>
        <dbReference type="ARBA" id="ARBA00011028"/>
    </source>
</evidence>
<dbReference type="PANTHER" id="PTHR42953">
    <property type="entry name" value="HIGH-AFFINITY ZINC UPTAKE SYSTEM PROTEIN ZNUA-RELATED"/>
    <property type="match status" value="1"/>
</dbReference>
<dbReference type="Pfam" id="PF01297">
    <property type="entry name" value="ZnuA"/>
    <property type="match status" value="1"/>
</dbReference>
<gene>
    <name evidence="4" type="ordered locus">Spith_0634</name>
</gene>
<name>G0GA78_WINT7</name>
<dbReference type="OrthoDB" id="9810636at2"/>
<reference evidence="4 5" key="1">
    <citation type="submission" date="2011-06" db="EMBL/GenBank/DDBJ databases">
        <title>The complete genome of Spirochaeta thermophila DSM 6578.</title>
        <authorList>
            <consortium name="US DOE Joint Genome Institute (JGI-PGF)"/>
            <person name="Lucas S."/>
            <person name="Lapidus A."/>
            <person name="Bruce D."/>
            <person name="Goodwin L."/>
            <person name="Pitluck S."/>
            <person name="Peters L."/>
            <person name="Kyrpides N."/>
            <person name="Mavromatis K."/>
            <person name="Ivanova N."/>
            <person name="Mikailova N."/>
            <person name="Pagani I."/>
            <person name="Chertkov O."/>
            <person name="Detter J.C."/>
            <person name="Tapia R."/>
            <person name="Han C."/>
            <person name="Land M."/>
            <person name="Hauser L."/>
            <person name="Markowitz V."/>
            <person name="Cheng J.-F."/>
            <person name="Hugenholtz P."/>
            <person name="Woyke T."/>
            <person name="Wu D."/>
            <person name="Spring S."/>
            <person name="Merkhoffer B."/>
            <person name="Schneider S."/>
            <person name="Klenk H.-P."/>
            <person name="Eisen J.A."/>
        </authorList>
    </citation>
    <scope>NUCLEOTIDE SEQUENCE [LARGE SCALE GENOMIC DNA]</scope>
    <source>
        <strain evidence="5">ATCC 700085 / DSM 6578 / Z-1203</strain>
    </source>
</reference>
<protein>
    <submittedName>
        <fullName evidence="4">ABC-type metal ion transporter, periplasmic subunit</fullName>
    </submittedName>
</protein>
<dbReference type="InterPro" id="IPR050492">
    <property type="entry name" value="Bact_metal-bind_prot9"/>
</dbReference>
<dbReference type="EMBL" id="CP002903">
    <property type="protein sequence ID" value="AEJ60914.1"/>
    <property type="molecule type" value="Genomic_DNA"/>
</dbReference>
<accession>G0GA78</accession>
<dbReference type="PROSITE" id="PS51257">
    <property type="entry name" value="PROKAR_LIPOPROTEIN"/>
    <property type="match status" value="1"/>
</dbReference>